<dbReference type="FunFam" id="3.40.47.10:FF:000007">
    <property type="entry name" value="acetyl-CoA acetyltransferase, mitochondrial"/>
    <property type="match status" value="1"/>
</dbReference>
<evidence type="ECO:0000256" key="8">
    <source>
        <dbReference type="ARBA" id="ARBA00023315"/>
    </source>
</evidence>
<dbReference type="STRING" id="112234.SAMN05421768_101571"/>
<dbReference type="PROSITE" id="PS00098">
    <property type="entry name" value="THIOLASE_1"/>
    <property type="match status" value="1"/>
</dbReference>
<evidence type="ECO:0000259" key="11">
    <source>
        <dbReference type="Pfam" id="PF00108"/>
    </source>
</evidence>
<reference evidence="13 16" key="2">
    <citation type="submission" date="2018-11" db="EMBL/GenBank/DDBJ databases">
        <title>Proposal to divide the Flavobacteriaceae and reorganize its genera based on Amino Acid Identity values calculated from whole genome sequences.</title>
        <authorList>
            <person name="Nicholson A.C."/>
            <person name="Gulvik C.A."/>
            <person name="Whitney A.M."/>
            <person name="Humrighouse B.W."/>
            <person name="Bell M."/>
            <person name="Holmes B."/>
            <person name="Steigerwalt A.G."/>
            <person name="Villarma A."/>
            <person name="Sheth M."/>
            <person name="Batra D."/>
            <person name="Pryor J."/>
            <person name="Bernardet J.-F."/>
            <person name="Hugo C."/>
            <person name="Kampfer P."/>
            <person name="Newman J."/>
            <person name="McQuiston J.R."/>
        </authorList>
    </citation>
    <scope>NUCLEOTIDE SEQUENCE [LARGE SCALE GENOMIC DNA]</scope>
    <source>
        <strain evidence="13 16">DSM 16927</strain>
    </source>
</reference>
<dbReference type="Pfam" id="PF02803">
    <property type="entry name" value="Thiolase_C"/>
    <property type="match status" value="1"/>
</dbReference>
<dbReference type="PIRSF" id="PIRSF000429">
    <property type="entry name" value="Ac-CoA_Ac_transf"/>
    <property type="match status" value="1"/>
</dbReference>
<dbReference type="EC" id="2.3.1.9" evidence="3"/>
<dbReference type="PANTHER" id="PTHR18919:SF156">
    <property type="entry name" value="ACETYL-COA ACETYLTRANSFERASE, MITOCHONDRIAL"/>
    <property type="match status" value="1"/>
</dbReference>
<dbReference type="InterPro" id="IPR020616">
    <property type="entry name" value="Thiolase_N"/>
</dbReference>
<evidence type="ECO:0000313" key="14">
    <source>
        <dbReference type="EMBL" id="SIS29370.1"/>
    </source>
</evidence>
<keyword evidence="7" id="KW-0630">Potassium</keyword>
<evidence type="ECO:0000313" key="13">
    <source>
        <dbReference type="EMBL" id="AZA98811.1"/>
    </source>
</evidence>
<evidence type="ECO:0000313" key="15">
    <source>
        <dbReference type="Proteomes" id="UP000186106"/>
    </source>
</evidence>
<comment type="subunit">
    <text evidence="2">Homotetramer.</text>
</comment>
<dbReference type="Pfam" id="PF00108">
    <property type="entry name" value="Thiolase_N"/>
    <property type="match status" value="1"/>
</dbReference>
<feature type="domain" description="Thiolase C-terminal" evidence="12">
    <location>
        <begin position="269"/>
        <end position="390"/>
    </location>
</feature>
<evidence type="ECO:0000256" key="9">
    <source>
        <dbReference type="PIRSR" id="PIRSR000429-1"/>
    </source>
</evidence>
<sequence>MKEVFIVSAVRTPMGSFMGSLSTVPATKLGATAVKGALDKIGLDPANVQEIYMGNVLQAGEGQAPARQVALGAGLSINTPSTTVNKVCASGMKAVTMAAQAIKAGDAEVIVAGGMENMSLVPHYYNARVATKLGDIKMLDGMVLDGLTDVYNKVHMGVCAEKCAEDYSITREDQDNFAIESYKRSAKAWSEGKFNEEIVPVSIPQRKGEPVIFAEDEEYKAVNFDRITTLPTVFKKEGGTVTAANASTLNDGASALILVSKEKMEELGLKPLAKIVSYADAAQEPENFTTAPAKALPIALKKAGLEVSDIDFFEFNEAFSVVGLANNQILKLDASKVNVNGGAVALGHPLGSSGSRIIVTLINVLKQNNAKYGAAAICNGGGGASAIVIENI</sequence>
<keyword evidence="5" id="KW-0479">Metal-binding</keyword>
<dbReference type="EMBL" id="FTNZ01000001">
    <property type="protein sequence ID" value="SIS29370.1"/>
    <property type="molecule type" value="Genomic_DNA"/>
</dbReference>
<dbReference type="Proteomes" id="UP000279541">
    <property type="component" value="Chromosome"/>
</dbReference>
<name>A0A1N7HXB2_9FLAO</name>
<keyword evidence="6" id="KW-0809">Transit peptide</keyword>
<dbReference type="GO" id="GO:0046872">
    <property type="term" value="F:metal ion binding"/>
    <property type="evidence" value="ECO:0007669"/>
    <property type="project" value="UniProtKB-KW"/>
</dbReference>
<dbReference type="GO" id="GO:0003985">
    <property type="term" value="F:acetyl-CoA C-acetyltransferase activity"/>
    <property type="evidence" value="ECO:0007669"/>
    <property type="project" value="UniProtKB-EC"/>
</dbReference>
<evidence type="ECO:0000313" key="16">
    <source>
        <dbReference type="Proteomes" id="UP000279541"/>
    </source>
</evidence>
<feature type="active site" description="Proton acceptor" evidence="9">
    <location>
        <position position="378"/>
    </location>
</feature>
<dbReference type="InterPro" id="IPR016039">
    <property type="entry name" value="Thiolase-like"/>
</dbReference>
<evidence type="ECO:0000256" key="1">
    <source>
        <dbReference type="ARBA" id="ARBA00010982"/>
    </source>
</evidence>
<comment type="similarity">
    <text evidence="1 10">Belongs to the thiolase-like superfamily. Thiolase family.</text>
</comment>
<organism evidence="14 15">
    <name type="scientific">Chryseobacterium joostei</name>
    <dbReference type="NCBI Taxonomy" id="112234"/>
    <lineage>
        <taxon>Bacteria</taxon>
        <taxon>Pseudomonadati</taxon>
        <taxon>Bacteroidota</taxon>
        <taxon>Flavobacteriia</taxon>
        <taxon>Flavobacteriales</taxon>
        <taxon>Weeksellaceae</taxon>
        <taxon>Chryseobacterium group</taxon>
        <taxon>Chryseobacterium</taxon>
    </lineage>
</organism>
<evidence type="ECO:0000259" key="12">
    <source>
        <dbReference type="Pfam" id="PF02803"/>
    </source>
</evidence>
<dbReference type="InterPro" id="IPR020610">
    <property type="entry name" value="Thiolase_AS"/>
</dbReference>
<dbReference type="Gene3D" id="3.40.47.10">
    <property type="match status" value="1"/>
</dbReference>
<evidence type="ECO:0000256" key="2">
    <source>
        <dbReference type="ARBA" id="ARBA00011881"/>
    </source>
</evidence>
<protein>
    <recommendedName>
        <fullName evidence="3">acetyl-CoA C-acetyltransferase</fullName>
        <ecNumber evidence="3">2.3.1.9</ecNumber>
    </recommendedName>
</protein>
<dbReference type="InterPro" id="IPR020617">
    <property type="entry name" value="Thiolase_C"/>
</dbReference>
<dbReference type="InterPro" id="IPR020615">
    <property type="entry name" value="Thiolase_acyl_enz_int_AS"/>
</dbReference>
<evidence type="ECO:0000256" key="4">
    <source>
        <dbReference type="ARBA" id="ARBA00022679"/>
    </source>
</evidence>
<dbReference type="PANTHER" id="PTHR18919">
    <property type="entry name" value="ACETYL-COA C-ACYLTRANSFERASE"/>
    <property type="match status" value="1"/>
</dbReference>
<keyword evidence="8 10" id="KW-0012">Acyltransferase</keyword>
<evidence type="ECO:0000256" key="7">
    <source>
        <dbReference type="ARBA" id="ARBA00022958"/>
    </source>
</evidence>
<dbReference type="PROSITE" id="PS00737">
    <property type="entry name" value="THIOLASE_2"/>
    <property type="match status" value="1"/>
</dbReference>
<dbReference type="PROSITE" id="PS00099">
    <property type="entry name" value="THIOLASE_3"/>
    <property type="match status" value="1"/>
</dbReference>
<feature type="domain" description="Thiolase N-terminal" evidence="11">
    <location>
        <begin position="4"/>
        <end position="261"/>
    </location>
</feature>
<keyword evidence="4 10" id="KW-0808">Transferase</keyword>
<gene>
    <name evidence="13" type="ORF">EG359_03955</name>
    <name evidence="14" type="ORF">SAMN05421768_101571</name>
</gene>
<dbReference type="CDD" id="cd00751">
    <property type="entry name" value="thiolase"/>
    <property type="match status" value="1"/>
</dbReference>
<dbReference type="KEGG" id="cjt:EG359_03955"/>
<keyword evidence="16" id="KW-1185">Reference proteome</keyword>
<accession>A0A1N7HXB2</accession>
<dbReference type="InterPro" id="IPR002155">
    <property type="entry name" value="Thiolase"/>
</dbReference>
<evidence type="ECO:0000256" key="6">
    <source>
        <dbReference type="ARBA" id="ARBA00022946"/>
    </source>
</evidence>
<dbReference type="OrthoDB" id="9764892at2"/>
<dbReference type="SUPFAM" id="SSF53901">
    <property type="entry name" value="Thiolase-like"/>
    <property type="match status" value="2"/>
</dbReference>
<dbReference type="NCBIfam" id="TIGR01930">
    <property type="entry name" value="AcCoA-C-Actrans"/>
    <property type="match status" value="1"/>
</dbReference>
<feature type="active site" description="Acyl-thioester intermediate" evidence="9">
    <location>
        <position position="88"/>
    </location>
</feature>
<dbReference type="RefSeq" id="WP_076351735.1">
    <property type="nucleotide sequence ID" value="NZ_CAMIMN010000322.1"/>
</dbReference>
<reference evidence="14 15" key="1">
    <citation type="submission" date="2017-01" db="EMBL/GenBank/DDBJ databases">
        <authorList>
            <person name="Mah S.A."/>
            <person name="Swanson W.J."/>
            <person name="Moy G.W."/>
            <person name="Vacquier V.D."/>
        </authorList>
    </citation>
    <scope>NUCLEOTIDE SEQUENCE [LARGE SCALE GENOMIC DNA]</scope>
    <source>
        <strain evidence="14 15">DSM 16927</strain>
    </source>
</reference>
<evidence type="ECO:0000256" key="10">
    <source>
        <dbReference type="RuleBase" id="RU003557"/>
    </source>
</evidence>
<proteinExistence type="inferred from homology"/>
<dbReference type="GO" id="GO:0006635">
    <property type="term" value="P:fatty acid beta-oxidation"/>
    <property type="evidence" value="ECO:0007669"/>
    <property type="project" value="TreeGrafter"/>
</dbReference>
<dbReference type="EMBL" id="CP033926">
    <property type="protein sequence ID" value="AZA98811.1"/>
    <property type="molecule type" value="Genomic_DNA"/>
</dbReference>
<evidence type="ECO:0000256" key="3">
    <source>
        <dbReference type="ARBA" id="ARBA00012705"/>
    </source>
</evidence>
<evidence type="ECO:0000256" key="5">
    <source>
        <dbReference type="ARBA" id="ARBA00022723"/>
    </source>
</evidence>
<dbReference type="InterPro" id="IPR020613">
    <property type="entry name" value="Thiolase_CS"/>
</dbReference>
<dbReference type="AlphaFoldDB" id="A0A1N7HXB2"/>
<dbReference type="Proteomes" id="UP000186106">
    <property type="component" value="Unassembled WGS sequence"/>
</dbReference>
<feature type="active site" description="Proton acceptor" evidence="9">
    <location>
        <position position="348"/>
    </location>
</feature>